<organism evidence="1 2">
    <name type="scientific">Candidatus Coproplasma avicola</name>
    <dbReference type="NCBI Taxonomy" id="2840744"/>
    <lineage>
        <taxon>Bacteria</taxon>
        <taxon>Bacillati</taxon>
        <taxon>Bacillota</taxon>
        <taxon>Clostridia</taxon>
        <taxon>Eubacteriales</taxon>
        <taxon>Candidatus Coproplasma</taxon>
    </lineage>
</organism>
<reference evidence="1" key="2">
    <citation type="journal article" date="2021" name="PeerJ">
        <title>Extensive microbial diversity within the chicken gut microbiome revealed by metagenomics and culture.</title>
        <authorList>
            <person name="Gilroy R."/>
            <person name="Ravi A."/>
            <person name="Getino M."/>
            <person name="Pursley I."/>
            <person name="Horton D.L."/>
            <person name="Alikhan N.F."/>
            <person name="Baker D."/>
            <person name="Gharbi K."/>
            <person name="Hall N."/>
            <person name="Watson M."/>
            <person name="Adriaenssens E.M."/>
            <person name="Foster-Nyarko E."/>
            <person name="Jarju S."/>
            <person name="Secka A."/>
            <person name="Antonio M."/>
            <person name="Oren A."/>
            <person name="Chaudhuri R.R."/>
            <person name="La Ragione R."/>
            <person name="Hildebrand F."/>
            <person name="Pallen M.J."/>
        </authorList>
    </citation>
    <scope>NUCLEOTIDE SEQUENCE</scope>
    <source>
        <strain evidence="1">ChiW16-3235</strain>
    </source>
</reference>
<evidence type="ECO:0008006" key="3">
    <source>
        <dbReference type="Google" id="ProtNLM"/>
    </source>
</evidence>
<dbReference type="PANTHER" id="PTHR37816">
    <property type="entry name" value="YALI0E33011P"/>
    <property type="match status" value="1"/>
</dbReference>
<reference evidence="1" key="1">
    <citation type="submission" date="2020-10" db="EMBL/GenBank/DDBJ databases">
        <authorList>
            <person name="Gilroy R."/>
        </authorList>
    </citation>
    <scope>NUCLEOTIDE SEQUENCE</scope>
    <source>
        <strain evidence="1">ChiW16-3235</strain>
    </source>
</reference>
<comment type="caution">
    <text evidence="1">The sequence shown here is derived from an EMBL/GenBank/DDBJ whole genome shotgun (WGS) entry which is preliminary data.</text>
</comment>
<proteinExistence type="predicted"/>
<dbReference type="InterPro" id="IPR052922">
    <property type="entry name" value="Cytidylate_Kinase-2"/>
</dbReference>
<gene>
    <name evidence="1" type="ORF">IAB94_01730</name>
</gene>
<accession>A0A9D1E629</accession>
<protein>
    <recommendedName>
        <fullName evidence="3">DNA topology modulation protein FlaR</fullName>
    </recommendedName>
</protein>
<evidence type="ECO:0000313" key="2">
    <source>
        <dbReference type="Proteomes" id="UP000823913"/>
    </source>
</evidence>
<sequence>MAVRQFVGRNDDYIIEGNYRYAYPQRFEECDVLVFLGFNRFVCFRRAFSRYKKFKGKPRPDLPCPEKFDFEFAKWILWDGRARSRRRGLYSAARSCKGKVFIIKKQRQLDEFLNKI</sequence>
<evidence type="ECO:0000313" key="1">
    <source>
        <dbReference type="EMBL" id="HIR66749.1"/>
    </source>
</evidence>
<dbReference type="PANTHER" id="PTHR37816:SF3">
    <property type="entry name" value="MODULATES DNA TOPOLOGY"/>
    <property type="match status" value="1"/>
</dbReference>
<dbReference type="EMBL" id="DVHK01000041">
    <property type="protein sequence ID" value="HIR66749.1"/>
    <property type="molecule type" value="Genomic_DNA"/>
</dbReference>
<dbReference type="AlphaFoldDB" id="A0A9D1E629"/>
<dbReference type="Proteomes" id="UP000823913">
    <property type="component" value="Unassembled WGS sequence"/>
</dbReference>
<name>A0A9D1E629_9FIRM</name>